<evidence type="ECO:0000313" key="3">
    <source>
        <dbReference type="EMBL" id="MFC4198719.1"/>
    </source>
</evidence>
<keyword evidence="1" id="KW-1133">Transmembrane helix</keyword>
<keyword evidence="1" id="KW-0812">Transmembrane</keyword>
<accession>A0ABV8NQI9</accession>
<feature type="transmembrane region" description="Helical" evidence="1">
    <location>
        <begin position="258"/>
        <end position="275"/>
    </location>
</feature>
<proteinExistence type="predicted"/>
<evidence type="ECO:0000256" key="1">
    <source>
        <dbReference type="SAM" id="Phobius"/>
    </source>
</evidence>
<gene>
    <name evidence="3" type="ORF">ACFOUY_18580</name>
</gene>
<organism evidence="3 4">
    <name type="scientific">Pedobacter jamesrossensis</name>
    <dbReference type="NCBI Taxonomy" id="1908238"/>
    <lineage>
        <taxon>Bacteria</taxon>
        <taxon>Pseudomonadati</taxon>
        <taxon>Bacteroidota</taxon>
        <taxon>Sphingobacteriia</taxon>
        <taxon>Sphingobacteriales</taxon>
        <taxon>Sphingobacteriaceae</taxon>
        <taxon>Pedobacter</taxon>
    </lineage>
</organism>
<sequence length="397" mass="45532">MRGYKIYFAIGIILILVYLVAQFNKPTPTDWSPSYLKKDKIPYGTFILYDRIKDICPKAKLINSNQPFYNTLKGKGFKNSAYLVVAPQVNITKTDFEQLKKYMFEGNSVFIASYDLGKYARKILKLDLSMQFTSDGSSINFTNPNLKTVVNYGFEKGIGNNYFSKIDTSKSTILGVNSTNNPNFVKYSYGKGSLYLIAGPGFYSNFNLLDKYGAEYAAKSLSYLQGSETIIFDEYSTIVKTGEKDMLRVFFEHPELEYAYYLCIFSLLLFVFYDIKRRQRIIPIADPYTNTSVAFANVVGSVYYHERNNLDIAKKKINYLMEHLRSRYYLKTNEIDANFAEILRLKTGINEPMAKNITRYFMQIPLANSFGDGELINLNDIIEQFYKNTKPNGAGTI</sequence>
<protein>
    <submittedName>
        <fullName evidence="3">DUF4350 domain-containing protein</fullName>
    </submittedName>
</protein>
<dbReference type="RefSeq" id="WP_378962755.1">
    <property type="nucleotide sequence ID" value="NZ_JBHRXC010000016.1"/>
</dbReference>
<reference evidence="4" key="1">
    <citation type="journal article" date="2019" name="Int. J. Syst. Evol. Microbiol.">
        <title>The Global Catalogue of Microorganisms (GCM) 10K type strain sequencing project: providing services to taxonomists for standard genome sequencing and annotation.</title>
        <authorList>
            <consortium name="The Broad Institute Genomics Platform"/>
            <consortium name="The Broad Institute Genome Sequencing Center for Infectious Disease"/>
            <person name="Wu L."/>
            <person name="Ma J."/>
        </authorList>
    </citation>
    <scope>NUCLEOTIDE SEQUENCE [LARGE SCALE GENOMIC DNA]</scope>
    <source>
        <strain evidence="4">CCM 8689</strain>
    </source>
</reference>
<dbReference type="InterPro" id="IPR025646">
    <property type="entry name" value="DUF4350"/>
</dbReference>
<comment type="caution">
    <text evidence="3">The sequence shown here is derived from an EMBL/GenBank/DDBJ whole genome shotgun (WGS) entry which is preliminary data.</text>
</comment>
<evidence type="ECO:0000259" key="2">
    <source>
        <dbReference type="Pfam" id="PF14258"/>
    </source>
</evidence>
<keyword evidence="4" id="KW-1185">Reference proteome</keyword>
<dbReference type="EMBL" id="JBHSBY010000142">
    <property type="protein sequence ID" value="MFC4198719.1"/>
    <property type="molecule type" value="Genomic_DNA"/>
</dbReference>
<keyword evidence="1" id="KW-0472">Membrane</keyword>
<name>A0ABV8NQI9_9SPHI</name>
<feature type="domain" description="DUF4350" evidence="2">
    <location>
        <begin position="41"/>
        <end position="218"/>
    </location>
</feature>
<dbReference type="Pfam" id="PF14258">
    <property type="entry name" value="DUF4350"/>
    <property type="match status" value="1"/>
</dbReference>
<evidence type="ECO:0000313" key="4">
    <source>
        <dbReference type="Proteomes" id="UP001595792"/>
    </source>
</evidence>
<dbReference type="Proteomes" id="UP001595792">
    <property type="component" value="Unassembled WGS sequence"/>
</dbReference>
<feature type="transmembrane region" description="Helical" evidence="1">
    <location>
        <begin position="7"/>
        <end position="24"/>
    </location>
</feature>